<accession>A0A7W8J7F1</accession>
<comment type="caution">
    <text evidence="8">The sequence shown here is derived from an EMBL/GenBank/DDBJ whole genome shotgun (WGS) entry which is preliminary data.</text>
</comment>
<evidence type="ECO:0000256" key="4">
    <source>
        <dbReference type="ARBA" id="ARBA00022679"/>
    </source>
</evidence>
<feature type="binding site" evidence="6">
    <location>
        <position position="37"/>
    </location>
    <ligand>
        <name>phosphate</name>
        <dbReference type="ChEBI" id="CHEBI:43474"/>
    </ligand>
</feature>
<sequence>MTETNKTTDLYTKALAAADYICSKTPLHPALGIILGSGLGNFATHVKSATRIPYADIPHFPQSTVQGHSGHLVLGQIAGVPVAVMQGRVHAYEGYSMEQVTFPTRVLGLLGCKALIVTNAAGGIRTTLAQGSIVAISDHINLTGTNAALGPNEPRFTVLGSPAQRFFDMSTAYSLRLRTLAIEEAGRQEFLLTEGVYLAVLGPSFETPAEIRAFRTLGADLVGMSTVHEVIVARHMGIEVLGLSLVTNMAAGVPAYGRETADTIDHEDVMETGKRVEKQFTCLLTALIPQIATLQPGTLNQL</sequence>
<dbReference type="Proteomes" id="UP000569092">
    <property type="component" value="Unassembled WGS sequence"/>
</dbReference>
<dbReference type="PANTHER" id="PTHR11904">
    <property type="entry name" value="METHYLTHIOADENOSINE/PURINE NUCLEOSIDE PHOSPHORYLASE"/>
    <property type="match status" value="1"/>
</dbReference>
<feature type="binding site" evidence="6">
    <location>
        <position position="248"/>
    </location>
    <ligand>
        <name>a purine D-ribonucleoside</name>
        <dbReference type="ChEBI" id="CHEBI:142355"/>
    </ligand>
</feature>
<gene>
    <name evidence="8" type="ORF">HDF10_001997</name>
</gene>
<keyword evidence="4 5" id="KW-0808">Transferase</keyword>
<dbReference type="GO" id="GO:0005737">
    <property type="term" value="C:cytoplasm"/>
    <property type="evidence" value="ECO:0007669"/>
    <property type="project" value="TreeGrafter"/>
</dbReference>
<dbReference type="InterPro" id="IPR011270">
    <property type="entry name" value="Pur_Nuc_Pase_Ino/Guo-sp"/>
</dbReference>
<dbReference type="UniPathway" id="UPA00606"/>
<dbReference type="Gene3D" id="3.40.50.1580">
    <property type="entry name" value="Nucleoside phosphorylase domain"/>
    <property type="match status" value="1"/>
</dbReference>
<dbReference type="InterPro" id="IPR000845">
    <property type="entry name" value="Nucleoside_phosphorylase_d"/>
</dbReference>
<feature type="binding site" evidence="6">
    <location>
        <position position="225"/>
    </location>
    <ligand>
        <name>phosphate</name>
        <dbReference type="ChEBI" id="CHEBI:43474"/>
    </ligand>
</feature>
<feature type="domain" description="Nucleoside phosphorylase" evidence="7">
    <location>
        <begin position="31"/>
        <end position="288"/>
    </location>
</feature>
<feature type="binding site" evidence="6">
    <location>
        <position position="120"/>
    </location>
    <ligand>
        <name>phosphate</name>
        <dbReference type="ChEBI" id="CHEBI:43474"/>
    </ligand>
</feature>
<dbReference type="SUPFAM" id="SSF53167">
    <property type="entry name" value="Purine and uridine phosphorylases"/>
    <property type="match status" value="1"/>
</dbReference>
<reference evidence="8 9" key="1">
    <citation type="submission" date="2020-08" db="EMBL/GenBank/DDBJ databases">
        <title>Genomic Encyclopedia of Type Strains, Phase IV (KMG-V): Genome sequencing to study the core and pangenomes of soil and plant-associated prokaryotes.</title>
        <authorList>
            <person name="Whitman W."/>
        </authorList>
    </citation>
    <scope>NUCLEOTIDE SEQUENCE [LARGE SCALE GENOMIC DNA]</scope>
    <source>
        <strain evidence="8 9">M8US30</strain>
    </source>
</reference>
<comment type="function">
    <text evidence="5">The purine nucleoside phosphorylases catalyze the phosphorolytic breakdown of the N-glycosidic bond in the beta-(deoxy)ribonucleoside molecules, with the formation of the corresponding free purine bases and pentose-1-phosphate.</text>
</comment>
<evidence type="ECO:0000259" key="7">
    <source>
        <dbReference type="Pfam" id="PF01048"/>
    </source>
</evidence>
<dbReference type="CDD" id="cd09009">
    <property type="entry name" value="PNP-EcPNPII_like"/>
    <property type="match status" value="1"/>
</dbReference>
<proteinExistence type="inferred from homology"/>
<comment type="similarity">
    <text evidence="2 5">Belongs to the PNP/MTAP phosphorylase family.</text>
</comment>
<dbReference type="EMBL" id="JACHDZ010000003">
    <property type="protein sequence ID" value="MBB5344018.1"/>
    <property type="molecule type" value="Genomic_DNA"/>
</dbReference>
<comment type="pathway">
    <text evidence="1 5">Purine metabolism; purine nucleoside salvage.</text>
</comment>
<feature type="binding site" evidence="6">
    <location>
        <begin position="88"/>
        <end position="90"/>
    </location>
    <ligand>
        <name>phosphate</name>
        <dbReference type="ChEBI" id="CHEBI:43474"/>
    </ligand>
</feature>
<dbReference type="AlphaFoldDB" id="A0A7W8J7F1"/>
<feature type="binding site" evidence="6">
    <location>
        <position position="206"/>
    </location>
    <ligand>
        <name>a purine D-ribonucleoside</name>
        <dbReference type="ChEBI" id="CHEBI:142355"/>
    </ligand>
</feature>
<evidence type="ECO:0000256" key="5">
    <source>
        <dbReference type="PIRNR" id="PIRNR000477"/>
    </source>
</evidence>
<dbReference type="PANTHER" id="PTHR11904:SF9">
    <property type="entry name" value="PURINE NUCLEOSIDE PHOSPHORYLASE-RELATED"/>
    <property type="match status" value="1"/>
</dbReference>
<evidence type="ECO:0000313" key="8">
    <source>
        <dbReference type="EMBL" id="MBB5344018.1"/>
    </source>
</evidence>
<dbReference type="GO" id="GO:0009116">
    <property type="term" value="P:nucleoside metabolic process"/>
    <property type="evidence" value="ECO:0007669"/>
    <property type="project" value="InterPro"/>
</dbReference>
<evidence type="ECO:0000256" key="2">
    <source>
        <dbReference type="ARBA" id="ARBA00006751"/>
    </source>
</evidence>
<dbReference type="GO" id="GO:0004731">
    <property type="term" value="F:purine-nucleoside phosphorylase activity"/>
    <property type="evidence" value="ECO:0007669"/>
    <property type="project" value="UniProtKB-EC"/>
</dbReference>
<protein>
    <recommendedName>
        <fullName evidence="5">Purine nucleoside phosphorylase</fullName>
        <ecNumber evidence="5">2.4.2.1</ecNumber>
    </recommendedName>
    <alternativeName>
        <fullName evidence="5">Inosine-guanosine phosphorylase</fullName>
    </alternativeName>
</protein>
<dbReference type="PIRSF" id="PIRSF000477">
    <property type="entry name" value="PurNPase"/>
    <property type="match status" value="1"/>
</dbReference>
<evidence type="ECO:0000313" key="9">
    <source>
        <dbReference type="Proteomes" id="UP000569092"/>
    </source>
</evidence>
<keyword evidence="3 5" id="KW-0328">Glycosyltransferase</keyword>
<dbReference type="NCBIfam" id="TIGR01697">
    <property type="entry name" value="PNPH-PUNA-XAPA"/>
    <property type="match status" value="1"/>
</dbReference>
<feature type="binding site" evidence="6">
    <location>
        <position position="68"/>
    </location>
    <ligand>
        <name>phosphate</name>
        <dbReference type="ChEBI" id="CHEBI:43474"/>
    </ligand>
</feature>
<dbReference type="EC" id="2.4.2.1" evidence="5"/>
<evidence type="ECO:0000256" key="1">
    <source>
        <dbReference type="ARBA" id="ARBA00005058"/>
    </source>
</evidence>
<dbReference type="NCBIfam" id="TIGR01700">
    <property type="entry name" value="PNPH"/>
    <property type="match status" value="1"/>
</dbReference>
<dbReference type="NCBIfam" id="NF006054">
    <property type="entry name" value="PRK08202.1"/>
    <property type="match status" value="1"/>
</dbReference>
<evidence type="ECO:0000256" key="3">
    <source>
        <dbReference type="ARBA" id="ARBA00022676"/>
    </source>
</evidence>
<dbReference type="InterPro" id="IPR035994">
    <property type="entry name" value="Nucleoside_phosphorylase_sf"/>
</dbReference>
<dbReference type="Pfam" id="PF01048">
    <property type="entry name" value="PNP_UDP_1"/>
    <property type="match status" value="1"/>
</dbReference>
<evidence type="ECO:0000256" key="6">
    <source>
        <dbReference type="PIRSR" id="PIRSR000477-2"/>
    </source>
</evidence>
<name>A0A7W8J7F1_9BACT</name>
<dbReference type="InterPro" id="IPR011268">
    <property type="entry name" value="Purine_phosphorylase"/>
</dbReference>
<organism evidence="8 9">
    <name type="scientific">Tunturiibacter lichenicola</name>
    <dbReference type="NCBI Taxonomy" id="2051959"/>
    <lineage>
        <taxon>Bacteria</taxon>
        <taxon>Pseudomonadati</taxon>
        <taxon>Acidobacteriota</taxon>
        <taxon>Terriglobia</taxon>
        <taxon>Terriglobales</taxon>
        <taxon>Acidobacteriaceae</taxon>
        <taxon>Tunturiibacter</taxon>
    </lineage>
</organism>